<evidence type="ECO:0000256" key="3">
    <source>
        <dbReference type="ARBA" id="ARBA00022692"/>
    </source>
</evidence>
<dbReference type="AlphaFoldDB" id="W9YQB8"/>
<dbReference type="PIRSF" id="PIRSF006060">
    <property type="entry name" value="AA_transporter"/>
    <property type="match status" value="1"/>
</dbReference>
<feature type="transmembrane region" description="Helical" evidence="7">
    <location>
        <begin position="54"/>
        <end position="76"/>
    </location>
</feature>
<dbReference type="eggNOG" id="KOG1289">
    <property type="taxonomic scope" value="Eukaryota"/>
</dbReference>
<dbReference type="Gene3D" id="1.20.1740.10">
    <property type="entry name" value="Amino acid/polyamine transporter I"/>
    <property type="match status" value="1"/>
</dbReference>
<name>W9YQB8_9EURO</name>
<dbReference type="GO" id="GO:0016020">
    <property type="term" value="C:membrane"/>
    <property type="evidence" value="ECO:0007669"/>
    <property type="project" value="UniProtKB-SubCell"/>
</dbReference>
<dbReference type="PANTHER" id="PTHR45649">
    <property type="entry name" value="AMINO-ACID PERMEASE BAT1"/>
    <property type="match status" value="1"/>
</dbReference>
<keyword evidence="2" id="KW-0813">Transport</keyword>
<comment type="subcellular location">
    <subcellularLocation>
        <location evidence="1">Membrane</location>
        <topology evidence="1">Multi-pass membrane protein</topology>
    </subcellularLocation>
</comment>
<keyword evidence="3 7" id="KW-0812">Transmembrane</keyword>
<keyword evidence="9" id="KW-1185">Reference proteome</keyword>
<proteinExistence type="predicted"/>
<feature type="transmembrane region" description="Helical" evidence="7">
    <location>
        <begin position="387"/>
        <end position="408"/>
    </location>
</feature>
<dbReference type="STRING" id="1182541.W9YQB8"/>
<feature type="transmembrane region" description="Helical" evidence="7">
    <location>
        <begin position="414"/>
        <end position="432"/>
    </location>
</feature>
<protein>
    <recommendedName>
        <fullName evidence="10">Amino acid permease</fullName>
    </recommendedName>
</protein>
<organism evidence="8 9">
    <name type="scientific">Capronia coronata CBS 617.96</name>
    <dbReference type="NCBI Taxonomy" id="1182541"/>
    <lineage>
        <taxon>Eukaryota</taxon>
        <taxon>Fungi</taxon>
        <taxon>Dikarya</taxon>
        <taxon>Ascomycota</taxon>
        <taxon>Pezizomycotina</taxon>
        <taxon>Eurotiomycetes</taxon>
        <taxon>Chaetothyriomycetidae</taxon>
        <taxon>Chaetothyriales</taxon>
        <taxon>Herpotrichiellaceae</taxon>
        <taxon>Capronia</taxon>
    </lineage>
</organism>
<dbReference type="PANTHER" id="PTHR45649:SF9">
    <property type="entry name" value="AMINO-ACID PERMEASE 2"/>
    <property type="match status" value="1"/>
</dbReference>
<feature type="transmembrane region" description="Helical" evidence="7">
    <location>
        <begin position="174"/>
        <end position="193"/>
    </location>
</feature>
<dbReference type="Proteomes" id="UP000019484">
    <property type="component" value="Unassembled WGS sequence"/>
</dbReference>
<dbReference type="RefSeq" id="XP_007723630.1">
    <property type="nucleotide sequence ID" value="XM_007725440.1"/>
</dbReference>
<feature type="transmembrane region" description="Helical" evidence="7">
    <location>
        <begin position="126"/>
        <end position="154"/>
    </location>
</feature>
<evidence type="ECO:0000313" key="8">
    <source>
        <dbReference type="EMBL" id="EXJ91436.1"/>
    </source>
</evidence>
<feature type="transmembrane region" description="Helical" evidence="7">
    <location>
        <begin position="242"/>
        <end position="262"/>
    </location>
</feature>
<feature type="transmembrane region" description="Helical" evidence="7">
    <location>
        <begin position="283"/>
        <end position="305"/>
    </location>
</feature>
<dbReference type="OrthoDB" id="10054429at2759"/>
<feature type="region of interest" description="Disordered" evidence="6">
    <location>
        <begin position="1"/>
        <end position="21"/>
    </location>
</feature>
<evidence type="ECO:0000256" key="4">
    <source>
        <dbReference type="ARBA" id="ARBA00022989"/>
    </source>
</evidence>
<evidence type="ECO:0000256" key="7">
    <source>
        <dbReference type="SAM" id="Phobius"/>
    </source>
</evidence>
<sequence length="533" mass="58374">MSQDDIQMANRHSKESSMSADMLDLKELSPEDRKLAELGYVQVFRREFSMWSCFSFAVSASGVFATVSTTFSYPLYAGGAASAVWCWLISGFGCMCIALSVSEMVSAYPTSGGMYFTCKYLAPKRWVAEIGWLCGWLNILGQATGVASGGYGAAQLMLAAVSMGSDFTYTPTQGHIVGVMAALFVVDGLINSLPTRLMERLTRGYVVFHIGVLVAAIIALLVKQDHKHSASYVFTNVDVESGWTPAGFSFLFGFLSVSWTMTDYDATAHIAEEIKDPERKCPWAISTALLFTYLGGWVFTIVLVICMGDPAAILSSPVGQPVAQIFYNVLGKGGGLFFTVAAFIVINFGQIVAIQATSRTIFALSRDEMLPLSRVWLKINKYTGTPLNAVWILLFLCTCLNLIALGSFATVSAVFNVCAIALDWSYCIPILCKVLFGKFERGPWHLGKASTWINIYACIWTLFVSIIFILPTFRPVTAENMNYASVILVAIGLFATVYWFSGANKFYHGPKAQTFIEPSVEHHSYTAGQNKTV</sequence>
<accession>W9YQB8</accession>
<evidence type="ECO:0008006" key="10">
    <source>
        <dbReference type="Google" id="ProtNLM"/>
    </source>
</evidence>
<evidence type="ECO:0000256" key="1">
    <source>
        <dbReference type="ARBA" id="ARBA00004141"/>
    </source>
</evidence>
<feature type="transmembrane region" description="Helical" evidence="7">
    <location>
        <begin position="453"/>
        <end position="471"/>
    </location>
</feature>
<feature type="transmembrane region" description="Helical" evidence="7">
    <location>
        <begin position="483"/>
        <end position="501"/>
    </location>
</feature>
<reference evidence="8 9" key="1">
    <citation type="submission" date="2013-03" db="EMBL/GenBank/DDBJ databases">
        <title>The Genome Sequence of Capronia coronata CBS 617.96.</title>
        <authorList>
            <consortium name="The Broad Institute Genomics Platform"/>
            <person name="Cuomo C."/>
            <person name="de Hoog S."/>
            <person name="Gorbushina A."/>
            <person name="Walker B."/>
            <person name="Young S.K."/>
            <person name="Zeng Q."/>
            <person name="Gargeya S."/>
            <person name="Fitzgerald M."/>
            <person name="Haas B."/>
            <person name="Abouelleil A."/>
            <person name="Allen A.W."/>
            <person name="Alvarado L."/>
            <person name="Arachchi H.M."/>
            <person name="Berlin A.M."/>
            <person name="Chapman S.B."/>
            <person name="Gainer-Dewar J."/>
            <person name="Goldberg J."/>
            <person name="Griggs A."/>
            <person name="Gujja S."/>
            <person name="Hansen M."/>
            <person name="Howarth C."/>
            <person name="Imamovic A."/>
            <person name="Ireland A."/>
            <person name="Larimer J."/>
            <person name="McCowan C."/>
            <person name="Murphy C."/>
            <person name="Pearson M."/>
            <person name="Poon T.W."/>
            <person name="Priest M."/>
            <person name="Roberts A."/>
            <person name="Saif S."/>
            <person name="Shea T."/>
            <person name="Sisk P."/>
            <person name="Sykes S."/>
            <person name="Wortman J."/>
            <person name="Nusbaum C."/>
            <person name="Birren B."/>
        </authorList>
    </citation>
    <scope>NUCLEOTIDE SEQUENCE [LARGE SCALE GENOMIC DNA]</scope>
    <source>
        <strain evidence="8 9">CBS 617.96</strain>
    </source>
</reference>
<comment type="caution">
    <text evidence="8">The sequence shown here is derived from an EMBL/GenBank/DDBJ whole genome shotgun (WGS) entry which is preliminary data.</text>
</comment>
<dbReference type="InterPro" id="IPR002293">
    <property type="entry name" value="AA/rel_permease1"/>
</dbReference>
<keyword evidence="5 7" id="KW-0472">Membrane</keyword>
<feature type="transmembrane region" description="Helical" evidence="7">
    <location>
        <begin position="325"/>
        <end position="349"/>
    </location>
</feature>
<dbReference type="EMBL" id="AMWN01000003">
    <property type="protein sequence ID" value="EXJ91436.1"/>
    <property type="molecule type" value="Genomic_DNA"/>
</dbReference>
<evidence type="ECO:0000256" key="5">
    <source>
        <dbReference type="ARBA" id="ARBA00023136"/>
    </source>
</evidence>
<feature type="transmembrane region" description="Helical" evidence="7">
    <location>
        <begin position="205"/>
        <end position="222"/>
    </location>
</feature>
<evidence type="ECO:0000256" key="2">
    <source>
        <dbReference type="ARBA" id="ARBA00022448"/>
    </source>
</evidence>
<keyword evidence="4 7" id="KW-1133">Transmembrane helix</keyword>
<evidence type="ECO:0000256" key="6">
    <source>
        <dbReference type="SAM" id="MobiDB-lite"/>
    </source>
</evidence>
<dbReference type="GeneID" id="19159429"/>
<gene>
    <name evidence="8" type="ORF">A1O1_04548</name>
</gene>
<dbReference type="GO" id="GO:0022857">
    <property type="term" value="F:transmembrane transporter activity"/>
    <property type="evidence" value="ECO:0007669"/>
    <property type="project" value="InterPro"/>
</dbReference>
<evidence type="ECO:0000313" key="9">
    <source>
        <dbReference type="Proteomes" id="UP000019484"/>
    </source>
</evidence>
<dbReference type="Pfam" id="PF13520">
    <property type="entry name" value="AA_permease_2"/>
    <property type="match status" value="1"/>
</dbReference>
<dbReference type="HOGENOM" id="CLU_004495_0_1_1"/>
<feature type="transmembrane region" description="Helical" evidence="7">
    <location>
        <begin position="82"/>
        <end position="105"/>
    </location>
</feature>